<name>A0A9Q1HN50_CONCO</name>
<evidence type="ECO:0000256" key="3">
    <source>
        <dbReference type="SAM" id="SignalP"/>
    </source>
</evidence>
<feature type="domain" description="Chemokine interleukin-8-like" evidence="4">
    <location>
        <begin position="32"/>
        <end position="92"/>
    </location>
</feature>
<dbReference type="InterPro" id="IPR001811">
    <property type="entry name" value="Chemokine_IL8-like_dom"/>
</dbReference>
<gene>
    <name evidence="5" type="ORF">COCON_G00226790</name>
</gene>
<feature type="compositionally biased region" description="Basic residues" evidence="2">
    <location>
        <begin position="101"/>
        <end position="126"/>
    </location>
</feature>
<dbReference type="Gene3D" id="2.40.50.40">
    <property type="match status" value="1"/>
</dbReference>
<organism evidence="5 6">
    <name type="scientific">Conger conger</name>
    <name type="common">Conger eel</name>
    <name type="synonym">Muraena conger</name>
    <dbReference type="NCBI Taxonomy" id="82655"/>
    <lineage>
        <taxon>Eukaryota</taxon>
        <taxon>Metazoa</taxon>
        <taxon>Chordata</taxon>
        <taxon>Craniata</taxon>
        <taxon>Vertebrata</taxon>
        <taxon>Euteleostomi</taxon>
        <taxon>Actinopterygii</taxon>
        <taxon>Neopterygii</taxon>
        <taxon>Teleostei</taxon>
        <taxon>Anguilliformes</taxon>
        <taxon>Congridae</taxon>
        <taxon>Conger</taxon>
    </lineage>
</organism>
<evidence type="ECO:0000313" key="6">
    <source>
        <dbReference type="Proteomes" id="UP001152803"/>
    </source>
</evidence>
<evidence type="ECO:0000256" key="1">
    <source>
        <dbReference type="ARBA" id="ARBA00022514"/>
    </source>
</evidence>
<evidence type="ECO:0000313" key="5">
    <source>
        <dbReference type="EMBL" id="KAJ8250757.1"/>
    </source>
</evidence>
<dbReference type="PRINTS" id="PR00436">
    <property type="entry name" value="INTERLEUKIN8"/>
</dbReference>
<dbReference type="GO" id="GO:0005615">
    <property type="term" value="C:extracellular space"/>
    <property type="evidence" value="ECO:0007669"/>
    <property type="project" value="UniProtKB-KW"/>
</dbReference>
<accession>A0A9Q1HN50</accession>
<feature type="chain" id="PRO_5040125148" description="Chemokine interleukin-8-like domain-containing protein" evidence="3">
    <location>
        <begin position="24"/>
        <end position="126"/>
    </location>
</feature>
<dbReference type="Proteomes" id="UP001152803">
    <property type="component" value="Unassembled WGS sequence"/>
</dbReference>
<dbReference type="AlphaFoldDB" id="A0A9Q1HN50"/>
<keyword evidence="1" id="KW-0202">Cytokine</keyword>
<dbReference type="OrthoDB" id="8460355at2759"/>
<dbReference type="EMBL" id="JAFJMO010000018">
    <property type="protein sequence ID" value="KAJ8250757.1"/>
    <property type="molecule type" value="Genomic_DNA"/>
</dbReference>
<dbReference type="InterPro" id="IPR036048">
    <property type="entry name" value="Interleukin_8-like_sf"/>
</dbReference>
<keyword evidence="3" id="KW-0732">Signal</keyword>
<dbReference type="Pfam" id="PF00048">
    <property type="entry name" value="IL8"/>
    <property type="match status" value="1"/>
</dbReference>
<feature type="signal peptide" evidence="3">
    <location>
        <begin position="1"/>
        <end position="23"/>
    </location>
</feature>
<dbReference type="GO" id="GO:0008009">
    <property type="term" value="F:chemokine activity"/>
    <property type="evidence" value="ECO:0007669"/>
    <property type="project" value="InterPro"/>
</dbReference>
<protein>
    <recommendedName>
        <fullName evidence="4">Chemokine interleukin-8-like domain-containing protein</fullName>
    </recommendedName>
</protein>
<reference evidence="5" key="1">
    <citation type="journal article" date="2023" name="Science">
        <title>Genome structures resolve the early diversification of teleost fishes.</title>
        <authorList>
            <person name="Parey E."/>
            <person name="Louis A."/>
            <person name="Montfort J."/>
            <person name="Bouchez O."/>
            <person name="Roques C."/>
            <person name="Iampietro C."/>
            <person name="Lluch J."/>
            <person name="Castinel A."/>
            <person name="Donnadieu C."/>
            <person name="Desvignes T."/>
            <person name="Floi Bucao C."/>
            <person name="Jouanno E."/>
            <person name="Wen M."/>
            <person name="Mejri S."/>
            <person name="Dirks R."/>
            <person name="Jansen H."/>
            <person name="Henkel C."/>
            <person name="Chen W.J."/>
            <person name="Zahm M."/>
            <person name="Cabau C."/>
            <person name="Klopp C."/>
            <person name="Thompson A.W."/>
            <person name="Robinson-Rechavi M."/>
            <person name="Braasch I."/>
            <person name="Lecointre G."/>
            <person name="Bobe J."/>
            <person name="Postlethwait J.H."/>
            <person name="Berthelot C."/>
            <person name="Roest Crollius H."/>
            <person name="Guiguen Y."/>
        </authorList>
    </citation>
    <scope>NUCLEOTIDE SEQUENCE</scope>
    <source>
        <strain evidence="5">Concon-B</strain>
    </source>
</reference>
<dbReference type="SUPFAM" id="SSF54117">
    <property type="entry name" value="Interleukin 8-like chemokines"/>
    <property type="match status" value="1"/>
</dbReference>
<keyword evidence="6" id="KW-1185">Reference proteome</keyword>
<feature type="region of interest" description="Disordered" evidence="2">
    <location>
        <begin position="100"/>
        <end position="126"/>
    </location>
</feature>
<evidence type="ECO:0000259" key="4">
    <source>
        <dbReference type="SMART" id="SM00199"/>
    </source>
</evidence>
<comment type="caution">
    <text evidence="5">The sequence shown here is derived from an EMBL/GenBank/DDBJ whole genome shotgun (WGS) entry which is preliminary data.</text>
</comment>
<sequence>MKSSPYTRSVLLAFTLCITLYKAQVGGSAFVPARCSCPATYTNMRLKLTDFTVISKGSHCSADEIIVRLERNNKEVCLSPEGPRGKRLLKCWNRIQENGGNKKKCLRRRTRKQRKRSGPGKRRTTS</sequence>
<dbReference type="GO" id="GO:0006955">
    <property type="term" value="P:immune response"/>
    <property type="evidence" value="ECO:0007669"/>
    <property type="project" value="InterPro"/>
</dbReference>
<dbReference type="SMART" id="SM00199">
    <property type="entry name" value="SCY"/>
    <property type="match status" value="1"/>
</dbReference>
<evidence type="ECO:0000256" key="2">
    <source>
        <dbReference type="SAM" id="MobiDB-lite"/>
    </source>
</evidence>
<proteinExistence type="predicted"/>